<feature type="transmembrane region" description="Helical" evidence="6">
    <location>
        <begin position="85"/>
        <end position="105"/>
    </location>
</feature>
<dbReference type="GO" id="GO:0005886">
    <property type="term" value="C:plasma membrane"/>
    <property type="evidence" value="ECO:0007669"/>
    <property type="project" value="UniProtKB-SubCell"/>
</dbReference>
<dbReference type="PANTHER" id="PTHR34820">
    <property type="entry name" value="INNER MEMBRANE PROTEIN YEBZ"/>
    <property type="match status" value="1"/>
</dbReference>
<keyword evidence="5 6" id="KW-0472">Membrane</keyword>
<keyword evidence="2" id="KW-1003">Cell membrane</keyword>
<evidence type="ECO:0000313" key="8">
    <source>
        <dbReference type="EMBL" id="QIZ05393.1"/>
    </source>
</evidence>
<feature type="transmembrane region" description="Helical" evidence="6">
    <location>
        <begin position="255"/>
        <end position="272"/>
    </location>
</feature>
<feature type="transmembrane region" description="Helical" evidence="6">
    <location>
        <begin position="336"/>
        <end position="356"/>
    </location>
</feature>
<dbReference type="GO" id="GO:0006825">
    <property type="term" value="P:copper ion transport"/>
    <property type="evidence" value="ECO:0007669"/>
    <property type="project" value="InterPro"/>
</dbReference>
<evidence type="ECO:0000256" key="3">
    <source>
        <dbReference type="ARBA" id="ARBA00022692"/>
    </source>
</evidence>
<feature type="domain" description="Copper resistance protein D" evidence="7">
    <location>
        <begin position="169"/>
        <end position="266"/>
    </location>
</feature>
<keyword evidence="3 6" id="KW-0812">Transmembrane</keyword>
<protein>
    <recommendedName>
        <fullName evidence="7">Copper resistance protein D domain-containing protein</fullName>
    </recommendedName>
</protein>
<feature type="transmembrane region" description="Helical" evidence="6">
    <location>
        <begin position="12"/>
        <end position="29"/>
    </location>
</feature>
<dbReference type="InterPro" id="IPR008457">
    <property type="entry name" value="Cu-R_CopD_dom"/>
</dbReference>
<evidence type="ECO:0000256" key="2">
    <source>
        <dbReference type="ARBA" id="ARBA00022475"/>
    </source>
</evidence>
<name>A0A6H1NVT6_PRIMG</name>
<evidence type="ECO:0000256" key="6">
    <source>
        <dbReference type="SAM" id="Phobius"/>
    </source>
</evidence>
<evidence type="ECO:0000256" key="4">
    <source>
        <dbReference type="ARBA" id="ARBA00022989"/>
    </source>
</evidence>
<proteinExistence type="predicted"/>
<organism evidence="8 9">
    <name type="scientific">Priestia megaterium</name>
    <name type="common">Bacillus megaterium</name>
    <dbReference type="NCBI Taxonomy" id="1404"/>
    <lineage>
        <taxon>Bacteria</taxon>
        <taxon>Bacillati</taxon>
        <taxon>Bacillota</taxon>
        <taxon>Bacilli</taxon>
        <taxon>Bacillales</taxon>
        <taxon>Bacillaceae</taxon>
        <taxon>Priestia</taxon>
    </lineage>
</organism>
<reference evidence="8 9" key="1">
    <citation type="submission" date="2020-04" db="EMBL/GenBank/DDBJ databases">
        <title>Genome-Wide Identification of 5-Methylcytosine Sites in Bacterial Genomes By High-Throughput Sequencing of MspJI Restriction Fragments.</title>
        <authorList>
            <person name="Wu V."/>
        </authorList>
    </citation>
    <scope>NUCLEOTIDE SEQUENCE [LARGE SCALE GENOMIC DNA]</scope>
    <source>
        <strain evidence="8 9">S2</strain>
    </source>
</reference>
<sequence length="358" mass="40267">MGFVIPIIEFGSYLLYSILVGHVALQFVAEANKPKINIPKPVLLLSTLGIIIFSVGPIVETVSYFQGGIGLALATKSVLFDFQVGRAWILIGLIATCLYLTILLNGSKYIQAILLFLMILAVGYSSHVASLSFWAGLWSHSIHFFIVTLWTGILINVAWFSKEETNWSKFLRWFTPFAVLCLIIILLSGIYLMLFLVEPKDYVTAWVLPYGQMLLLKHISIIPVLVFAFINGVLSRKSLKISSFNPRPWIRGESVILLFVFYFTAVMGTLSPPHEVEFTVKTEGASKWVEWLWGKNILSTLQMHLAPSFQSLLLVILSMLFLLMILFSFKQKRPILAVALGVTFIIVLYMGLMFSLSI</sequence>
<evidence type="ECO:0000259" key="7">
    <source>
        <dbReference type="Pfam" id="PF05425"/>
    </source>
</evidence>
<feature type="transmembrane region" description="Helical" evidence="6">
    <location>
        <begin position="141"/>
        <end position="161"/>
    </location>
</feature>
<gene>
    <name evidence="8" type="ORF">HFZ78_00280</name>
</gene>
<evidence type="ECO:0000256" key="5">
    <source>
        <dbReference type="ARBA" id="ARBA00023136"/>
    </source>
</evidence>
<accession>A0A6H1NVT6</accession>
<feature type="transmembrane region" description="Helical" evidence="6">
    <location>
        <begin position="214"/>
        <end position="234"/>
    </location>
</feature>
<feature type="transmembrane region" description="Helical" evidence="6">
    <location>
        <begin position="112"/>
        <end position="135"/>
    </location>
</feature>
<evidence type="ECO:0000313" key="9">
    <source>
        <dbReference type="Proteomes" id="UP000501868"/>
    </source>
</evidence>
<reference evidence="8 9" key="2">
    <citation type="submission" date="2020-04" db="EMBL/GenBank/DDBJ databases">
        <authorList>
            <person name="Fomenkov A."/>
            <person name="Anton B.P."/>
            <person name="Roberts R.J."/>
        </authorList>
    </citation>
    <scope>NUCLEOTIDE SEQUENCE [LARGE SCALE GENOMIC DNA]</scope>
    <source>
        <strain evidence="8 9">S2</strain>
    </source>
</reference>
<evidence type="ECO:0000256" key="1">
    <source>
        <dbReference type="ARBA" id="ARBA00004651"/>
    </source>
</evidence>
<feature type="transmembrane region" description="Helical" evidence="6">
    <location>
        <begin position="309"/>
        <end position="329"/>
    </location>
</feature>
<dbReference type="InterPro" id="IPR032694">
    <property type="entry name" value="CopC/D"/>
</dbReference>
<dbReference type="PANTHER" id="PTHR34820:SF4">
    <property type="entry name" value="INNER MEMBRANE PROTEIN YEBZ"/>
    <property type="match status" value="1"/>
</dbReference>
<keyword evidence="4 6" id="KW-1133">Transmembrane helix</keyword>
<dbReference type="EMBL" id="CP051128">
    <property type="protein sequence ID" value="QIZ05393.1"/>
    <property type="molecule type" value="Genomic_DNA"/>
</dbReference>
<comment type="subcellular location">
    <subcellularLocation>
        <location evidence="1">Cell membrane</location>
        <topology evidence="1">Multi-pass membrane protein</topology>
    </subcellularLocation>
</comment>
<feature type="transmembrane region" description="Helical" evidence="6">
    <location>
        <begin position="41"/>
        <end position="65"/>
    </location>
</feature>
<dbReference type="Pfam" id="PF05425">
    <property type="entry name" value="CopD"/>
    <property type="match status" value="1"/>
</dbReference>
<dbReference type="Proteomes" id="UP000501868">
    <property type="component" value="Chromosome"/>
</dbReference>
<feature type="transmembrane region" description="Helical" evidence="6">
    <location>
        <begin position="173"/>
        <end position="194"/>
    </location>
</feature>
<dbReference type="AlphaFoldDB" id="A0A6H1NVT6"/>